<gene>
    <name evidence="2" type="ORF">ACFY35_13185</name>
</gene>
<feature type="domain" description="SnoaL-like" evidence="1">
    <location>
        <begin position="9"/>
        <end position="108"/>
    </location>
</feature>
<dbReference type="EMBL" id="JBIAZU010000002">
    <property type="protein sequence ID" value="MFF5290394.1"/>
    <property type="molecule type" value="Genomic_DNA"/>
</dbReference>
<evidence type="ECO:0000313" key="3">
    <source>
        <dbReference type="Proteomes" id="UP001602245"/>
    </source>
</evidence>
<evidence type="ECO:0000259" key="1">
    <source>
        <dbReference type="Pfam" id="PF12680"/>
    </source>
</evidence>
<dbReference type="CDD" id="cd00531">
    <property type="entry name" value="NTF2_like"/>
    <property type="match status" value="1"/>
</dbReference>
<dbReference type="SUPFAM" id="SSF54427">
    <property type="entry name" value="NTF2-like"/>
    <property type="match status" value="1"/>
</dbReference>
<name>A0ABW6WAQ9_9ACTN</name>
<keyword evidence="3" id="KW-1185">Reference proteome</keyword>
<sequence length="123" mass="13675">MSTPTDVFEQLSAGIGSGDLSKLHLLYAPDAEVTIPFMRPSAVSIHGREEVREHFARFDGQISLQPRNVRVYETSDPEVIIAEFDYLVGDALLANIQLLRVRDGLIVESHDYHDHAAIADVMS</sequence>
<dbReference type="Gene3D" id="3.10.450.50">
    <property type="match status" value="1"/>
</dbReference>
<evidence type="ECO:0000313" key="2">
    <source>
        <dbReference type="EMBL" id="MFF5290394.1"/>
    </source>
</evidence>
<dbReference type="RefSeq" id="WP_020510617.1">
    <property type="nucleotide sequence ID" value="NZ_JBIAZU010000002.1"/>
</dbReference>
<dbReference type="Pfam" id="PF12680">
    <property type="entry name" value="SnoaL_2"/>
    <property type="match status" value="1"/>
</dbReference>
<protein>
    <submittedName>
        <fullName evidence="2">Nuclear transport factor 2 family protein</fullName>
    </submittedName>
</protein>
<comment type="caution">
    <text evidence="2">The sequence shown here is derived from an EMBL/GenBank/DDBJ whole genome shotgun (WGS) entry which is preliminary data.</text>
</comment>
<accession>A0ABW6WAQ9</accession>
<dbReference type="InterPro" id="IPR037401">
    <property type="entry name" value="SnoaL-like"/>
</dbReference>
<organism evidence="2 3">
    <name type="scientific">Paractinoplanes globisporus</name>
    <dbReference type="NCBI Taxonomy" id="113565"/>
    <lineage>
        <taxon>Bacteria</taxon>
        <taxon>Bacillati</taxon>
        <taxon>Actinomycetota</taxon>
        <taxon>Actinomycetes</taxon>
        <taxon>Micromonosporales</taxon>
        <taxon>Micromonosporaceae</taxon>
        <taxon>Paractinoplanes</taxon>
    </lineage>
</organism>
<dbReference type="InterPro" id="IPR032710">
    <property type="entry name" value="NTF2-like_dom_sf"/>
</dbReference>
<proteinExistence type="predicted"/>
<dbReference type="Proteomes" id="UP001602245">
    <property type="component" value="Unassembled WGS sequence"/>
</dbReference>
<reference evidence="2 3" key="1">
    <citation type="submission" date="2024-10" db="EMBL/GenBank/DDBJ databases">
        <title>The Natural Products Discovery Center: Release of the First 8490 Sequenced Strains for Exploring Actinobacteria Biosynthetic Diversity.</title>
        <authorList>
            <person name="Kalkreuter E."/>
            <person name="Kautsar S.A."/>
            <person name="Yang D."/>
            <person name="Bader C.D."/>
            <person name="Teijaro C.N."/>
            <person name="Fluegel L."/>
            <person name="Davis C.M."/>
            <person name="Simpson J.R."/>
            <person name="Lauterbach L."/>
            <person name="Steele A.D."/>
            <person name="Gui C."/>
            <person name="Meng S."/>
            <person name="Li G."/>
            <person name="Viehrig K."/>
            <person name="Ye F."/>
            <person name="Su P."/>
            <person name="Kiefer A.F."/>
            <person name="Nichols A."/>
            <person name="Cepeda A.J."/>
            <person name="Yan W."/>
            <person name="Fan B."/>
            <person name="Jiang Y."/>
            <person name="Adhikari A."/>
            <person name="Zheng C.-J."/>
            <person name="Schuster L."/>
            <person name="Cowan T.M."/>
            <person name="Smanski M.J."/>
            <person name="Chevrette M.G."/>
            <person name="De Carvalho L.P.S."/>
            <person name="Shen B."/>
        </authorList>
    </citation>
    <scope>NUCLEOTIDE SEQUENCE [LARGE SCALE GENOMIC DNA]</scope>
    <source>
        <strain evidence="2 3">NPDC000087</strain>
    </source>
</reference>